<dbReference type="SUPFAM" id="SSF51735">
    <property type="entry name" value="NAD(P)-binding Rossmann-fold domains"/>
    <property type="match status" value="1"/>
</dbReference>
<evidence type="ECO:0000256" key="1">
    <source>
        <dbReference type="ARBA" id="ARBA00008903"/>
    </source>
</evidence>
<dbReference type="AlphaFoldDB" id="A0A7S1B854"/>
<sequence length="363" mass="39774">MAKHRAEDAHFVQYDANLFLQANEEQILPQIVSLQQILPLLPQLISQAAFASQKAAYKKFSSNLVTLPPVQTLGGGTNPPLKGKGQTCVKTGYTNDDDIFVIKVAGSAPTHGNTGLMQVYSQCSCSLEKIIFDGGLLTEIRTAAASCVGTQLVLGKNKLNSEHDFKIGIVGTGVQAVWQLRFLRLITNVRKVRIFSRSEENRRKFKETMASGPAMDREWDIELCDDAKRDIAESCNLIHTLTPATAPIFGHSFHFQPTDDVHITAVGADAPGKQELTRQSIKNAKLLLCDNVKQSRERGEFQGEELETVYRMGRIKEIGTVLCKSSSDDKGLLQAGLSIFDTSGIASQDIEIVKLATKLLDGN</sequence>
<dbReference type="Gene3D" id="3.30.1780.10">
    <property type="entry name" value="ornithine cyclodeaminase, domain 1"/>
    <property type="match status" value="1"/>
</dbReference>
<evidence type="ECO:0008006" key="3">
    <source>
        <dbReference type="Google" id="ProtNLM"/>
    </source>
</evidence>
<dbReference type="PANTHER" id="PTHR13812:SF19">
    <property type="entry name" value="KETIMINE REDUCTASE MU-CRYSTALLIN"/>
    <property type="match status" value="1"/>
</dbReference>
<dbReference type="InterPro" id="IPR003462">
    <property type="entry name" value="ODC_Mu_crystall"/>
</dbReference>
<proteinExistence type="inferred from homology"/>
<dbReference type="Pfam" id="PF02423">
    <property type="entry name" value="OCD_Mu_crystall"/>
    <property type="match status" value="1"/>
</dbReference>
<dbReference type="Gene3D" id="3.40.50.720">
    <property type="entry name" value="NAD(P)-binding Rossmann-like Domain"/>
    <property type="match status" value="1"/>
</dbReference>
<dbReference type="EMBL" id="HBFR01007316">
    <property type="protein sequence ID" value="CAD8878085.1"/>
    <property type="molecule type" value="Transcribed_RNA"/>
</dbReference>
<organism evidence="2">
    <name type="scientific">Corethron hystrix</name>
    <dbReference type="NCBI Taxonomy" id="216773"/>
    <lineage>
        <taxon>Eukaryota</taxon>
        <taxon>Sar</taxon>
        <taxon>Stramenopiles</taxon>
        <taxon>Ochrophyta</taxon>
        <taxon>Bacillariophyta</taxon>
        <taxon>Coscinodiscophyceae</taxon>
        <taxon>Corethrophycidae</taxon>
        <taxon>Corethrales</taxon>
        <taxon>Corethraceae</taxon>
        <taxon>Corethron</taxon>
    </lineage>
</organism>
<evidence type="ECO:0000313" key="2">
    <source>
        <dbReference type="EMBL" id="CAD8878085.1"/>
    </source>
</evidence>
<dbReference type="InterPro" id="IPR036291">
    <property type="entry name" value="NAD(P)-bd_dom_sf"/>
</dbReference>
<reference evidence="2" key="1">
    <citation type="submission" date="2021-01" db="EMBL/GenBank/DDBJ databases">
        <authorList>
            <person name="Corre E."/>
            <person name="Pelletier E."/>
            <person name="Niang G."/>
            <person name="Scheremetjew M."/>
            <person name="Finn R."/>
            <person name="Kale V."/>
            <person name="Holt S."/>
            <person name="Cochrane G."/>
            <person name="Meng A."/>
            <person name="Brown T."/>
            <person name="Cohen L."/>
        </authorList>
    </citation>
    <scope>NUCLEOTIDE SEQUENCE</scope>
    <source>
        <strain evidence="2">308</strain>
    </source>
</reference>
<gene>
    <name evidence="2" type="ORF">CHYS00102_LOCUS5269</name>
</gene>
<dbReference type="GO" id="GO:0005737">
    <property type="term" value="C:cytoplasm"/>
    <property type="evidence" value="ECO:0007669"/>
    <property type="project" value="TreeGrafter"/>
</dbReference>
<dbReference type="PANTHER" id="PTHR13812">
    <property type="entry name" value="KETIMINE REDUCTASE MU-CRYSTALLIN"/>
    <property type="match status" value="1"/>
</dbReference>
<accession>A0A7S1B854</accession>
<name>A0A7S1B854_9STRA</name>
<protein>
    <recommendedName>
        <fullName evidence="3">Ornithine cyclodeaminase</fullName>
    </recommendedName>
</protein>
<comment type="similarity">
    <text evidence="1">Belongs to the ornithine cyclodeaminase/mu-crystallin family.</text>
</comment>
<dbReference type="InterPro" id="IPR023401">
    <property type="entry name" value="ODC_N"/>
</dbReference>